<dbReference type="GO" id="GO:0008270">
    <property type="term" value="F:zinc ion binding"/>
    <property type="evidence" value="ECO:0007669"/>
    <property type="project" value="InterPro"/>
</dbReference>
<dbReference type="PANTHER" id="PTHR45762">
    <property type="entry name" value="ZINC FINGER RNA-BINDING PROTEIN"/>
    <property type="match status" value="1"/>
</dbReference>
<evidence type="ECO:0000259" key="1">
    <source>
        <dbReference type="PROSITE" id="PS00028"/>
    </source>
</evidence>
<dbReference type="GO" id="GO:0003676">
    <property type="term" value="F:nucleic acid binding"/>
    <property type="evidence" value="ECO:0007669"/>
    <property type="project" value="InterPro"/>
</dbReference>
<dbReference type="AlphaFoldDB" id="A0AA85JC69"/>
<dbReference type="PROSITE" id="PS00028">
    <property type="entry name" value="ZINC_FINGER_C2H2_1"/>
    <property type="match status" value="2"/>
</dbReference>
<feature type="domain" description="C2H2-type" evidence="1">
    <location>
        <begin position="44"/>
        <end position="66"/>
    </location>
</feature>
<dbReference type="Proteomes" id="UP000050795">
    <property type="component" value="Unassembled WGS sequence"/>
</dbReference>
<dbReference type="InterPro" id="IPR036236">
    <property type="entry name" value="Znf_C2H2_sf"/>
</dbReference>
<sequence>MDWECVATSLDRWNSRNTPIDKDPTSPSSVCRIEITQFGECYICKLCNVSCTSKIAFTQHEMGANHARRVVLNALFCQEWNENSNTTEQNASYCSETFYESQTSGQIRIEQQSTGNTDETYFCEPCGLSCNSKKQLDCHLQGKKHFKQLRQSILN</sequence>
<dbReference type="SMART" id="SM00355">
    <property type="entry name" value="ZnF_C2H2"/>
    <property type="match status" value="2"/>
</dbReference>
<reference evidence="2" key="1">
    <citation type="submission" date="2022-06" db="EMBL/GenBank/DDBJ databases">
        <authorList>
            <person name="Berger JAMES D."/>
            <person name="Berger JAMES D."/>
        </authorList>
    </citation>
    <scope>NUCLEOTIDE SEQUENCE [LARGE SCALE GENOMIC DNA]</scope>
</reference>
<dbReference type="Pfam" id="PF12874">
    <property type="entry name" value="zf-met"/>
    <property type="match status" value="2"/>
</dbReference>
<organism evidence="2 3">
    <name type="scientific">Trichobilharzia regenti</name>
    <name type="common">Nasal bird schistosome</name>
    <dbReference type="NCBI Taxonomy" id="157069"/>
    <lineage>
        <taxon>Eukaryota</taxon>
        <taxon>Metazoa</taxon>
        <taxon>Spiralia</taxon>
        <taxon>Lophotrochozoa</taxon>
        <taxon>Platyhelminthes</taxon>
        <taxon>Trematoda</taxon>
        <taxon>Digenea</taxon>
        <taxon>Strigeidida</taxon>
        <taxon>Schistosomatoidea</taxon>
        <taxon>Schistosomatidae</taxon>
        <taxon>Trichobilharzia</taxon>
    </lineage>
</organism>
<dbReference type="SMART" id="SM00451">
    <property type="entry name" value="ZnF_U1"/>
    <property type="match status" value="2"/>
</dbReference>
<accession>A0AA85JC69</accession>
<dbReference type="InterPro" id="IPR003604">
    <property type="entry name" value="Matrin/U1-like-C_Znf_C2H2"/>
</dbReference>
<keyword evidence="2" id="KW-1185">Reference proteome</keyword>
<protein>
    <recommendedName>
        <fullName evidence="1">C2H2-type domain-containing protein</fullName>
    </recommendedName>
</protein>
<name>A0AA85JC69_TRIRE</name>
<dbReference type="Gene3D" id="3.30.160.60">
    <property type="entry name" value="Classic Zinc Finger"/>
    <property type="match status" value="2"/>
</dbReference>
<evidence type="ECO:0000313" key="2">
    <source>
        <dbReference type="Proteomes" id="UP000050795"/>
    </source>
</evidence>
<evidence type="ECO:0000313" key="3">
    <source>
        <dbReference type="WBParaSite" id="TREG1_144370.1"/>
    </source>
</evidence>
<dbReference type="SUPFAM" id="SSF57667">
    <property type="entry name" value="beta-beta-alpha zinc fingers"/>
    <property type="match status" value="2"/>
</dbReference>
<proteinExistence type="predicted"/>
<dbReference type="WBParaSite" id="TREG1_144370.1">
    <property type="protein sequence ID" value="TREG1_144370.1"/>
    <property type="gene ID" value="TREG1_144370"/>
</dbReference>
<reference evidence="3" key="2">
    <citation type="submission" date="2023-11" db="UniProtKB">
        <authorList>
            <consortium name="WormBaseParasite"/>
        </authorList>
    </citation>
    <scope>IDENTIFICATION</scope>
</reference>
<feature type="domain" description="C2H2-type" evidence="1">
    <location>
        <begin position="123"/>
        <end position="145"/>
    </location>
</feature>
<dbReference type="PANTHER" id="PTHR45762:SF3">
    <property type="entry name" value="ZINC-FINGER PROTEIN AT 72D, ISOFORM B"/>
    <property type="match status" value="1"/>
</dbReference>
<dbReference type="InterPro" id="IPR013087">
    <property type="entry name" value="Znf_C2H2_type"/>
</dbReference>